<gene>
    <name evidence="7" type="ORF">CTI12_AA585750</name>
</gene>
<evidence type="ECO:0000256" key="2">
    <source>
        <dbReference type="ARBA" id="ARBA00022692"/>
    </source>
</evidence>
<dbReference type="OrthoDB" id="1600340at2759"/>
<evidence type="ECO:0000256" key="3">
    <source>
        <dbReference type="ARBA" id="ARBA00022729"/>
    </source>
</evidence>
<dbReference type="PANTHER" id="PTHR48063:SF99">
    <property type="entry name" value="LEUCINE-RICH REPEAT-CONTAINING, PLANT-TYPE, LEUCINE-RICH REPEAT DOMAIN SUPERFAMILY"/>
    <property type="match status" value="1"/>
</dbReference>
<dbReference type="Gene3D" id="3.80.10.10">
    <property type="entry name" value="Ribonuclease Inhibitor"/>
    <property type="match status" value="1"/>
</dbReference>
<dbReference type="STRING" id="35608.A0A2U1KMH2"/>
<dbReference type="Pfam" id="PF00560">
    <property type="entry name" value="LRR_1"/>
    <property type="match status" value="2"/>
</dbReference>
<evidence type="ECO:0000256" key="6">
    <source>
        <dbReference type="ARBA" id="ARBA00023180"/>
    </source>
</evidence>
<evidence type="ECO:0000313" key="8">
    <source>
        <dbReference type="Proteomes" id="UP000245207"/>
    </source>
</evidence>
<dbReference type="EMBL" id="PKPP01016144">
    <property type="protein sequence ID" value="PWA37975.1"/>
    <property type="molecule type" value="Genomic_DNA"/>
</dbReference>
<proteinExistence type="predicted"/>
<dbReference type="GO" id="GO:0016020">
    <property type="term" value="C:membrane"/>
    <property type="evidence" value="ECO:0007669"/>
    <property type="project" value="UniProtKB-SubCell"/>
</dbReference>
<dbReference type="Proteomes" id="UP000245207">
    <property type="component" value="Unassembled WGS sequence"/>
</dbReference>
<keyword evidence="2" id="KW-0812">Transmembrane</keyword>
<evidence type="ECO:0000256" key="5">
    <source>
        <dbReference type="ARBA" id="ARBA00023136"/>
    </source>
</evidence>
<keyword evidence="3" id="KW-0732">Signal</keyword>
<evidence type="ECO:0000256" key="4">
    <source>
        <dbReference type="ARBA" id="ARBA00022989"/>
    </source>
</evidence>
<dbReference type="SUPFAM" id="SSF52058">
    <property type="entry name" value="L domain-like"/>
    <property type="match status" value="1"/>
</dbReference>
<reference evidence="7 8" key="1">
    <citation type="journal article" date="2018" name="Mol. Plant">
        <title>The genome of Artemisia annua provides insight into the evolution of Asteraceae family and artemisinin biosynthesis.</title>
        <authorList>
            <person name="Shen Q."/>
            <person name="Zhang L."/>
            <person name="Liao Z."/>
            <person name="Wang S."/>
            <person name="Yan T."/>
            <person name="Shi P."/>
            <person name="Liu M."/>
            <person name="Fu X."/>
            <person name="Pan Q."/>
            <person name="Wang Y."/>
            <person name="Lv Z."/>
            <person name="Lu X."/>
            <person name="Zhang F."/>
            <person name="Jiang W."/>
            <person name="Ma Y."/>
            <person name="Chen M."/>
            <person name="Hao X."/>
            <person name="Li L."/>
            <person name="Tang Y."/>
            <person name="Lv G."/>
            <person name="Zhou Y."/>
            <person name="Sun X."/>
            <person name="Brodelius P.E."/>
            <person name="Rose J.K.C."/>
            <person name="Tang K."/>
        </authorList>
    </citation>
    <scope>NUCLEOTIDE SEQUENCE [LARGE SCALE GENOMIC DNA]</scope>
    <source>
        <strain evidence="8">cv. Huhao1</strain>
        <tissue evidence="7">Leaf</tissue>
    </source>
</reference>
<evidence type="ECO:0000313" key="7">
    <source>
        <dbReference type="EMBL" id="PWA37975.1"/>
    </source>
</evidence>
<accession>A0A2U1KMH2</accession>
<dbReference type="InterPro" id="IPR046956">
    <property type="entry name" value="RLP23-like"/>
</dbReference>
<keyword evidence="4" id="KW-1133">Transmembrane helix</keyword>
<keyword evidence="6" id="KW-0325">Glycoprotein</keyword>
<dbReference type="InterPro" id="IPR001611">
    <property type="entry name" value="Leu-rich_rpt"/>
</dbReference>
<keyword evidence="8" id="KW-1185">Reference proteome</keyword>
<organism evidence="7 8">
    <name type="scientific">Artemisia annua</name>
    <name type="common">Sweet wormwood</name>
    <dbReference type="NCBI Taxonomy" id="35608"/>
    <lineage>
        <taxon>Eukaryota</taxon>
        <taxon>Viridiplantae</taxon>
        <taxon>Streptophyta</taxon>
        <taxon>Embryophyta</taxon>
        <taxon>Tracheophyta</taxon>
        <taxon>Spermatophyta</taxon>
        <taxon>Magnoliopsida</taxon>
        <taxon>eudicotyledons</taxon>
        <taxon>Gunneridae</taxon>
        <taxon>Pentapetalae</taxon>
        <taxon>asterids</taxon>
        <taxon>campanulids</taxon>
        <taxon>Asterales</taxon>
        <taxon>Asteraceae</taxon>
        <taxon>Asteroideae</taxon>
        <taxon>Anthemideae</taxon>
        <taxon>Artemisiinae</taxon>
        <taxon>Artemisia</taxon>
    </lineage>
</organism>
<dbReference type="PANTHER" id="PTHR48063">
    <property type="entry name" value="LRR RECEPTOR-LIKE KINASE"/>
    <property type="match status" value="1"/>
</dbReference>
<comment type="subcellular location">
    <subcellularLocation>
        <location evidence="1">Membrane</location>
        <topology evidence="1">Single-pass type I membrane protein</topology>
    </subcellularLocation>
</comment>
<comment type="caution">
    <text evidence="7">The sequence shown here is derived from an EMBL/GenBank/DDBJ whole genome shotgun (WGS) entry which is preliminary data.</text>
</comment>
<sequence length="131" mass="14510">MASFNSLTASCKESIIHLPGLNGHCIDYDTDKELEEASNHQLKGCLSRSLLGLTQLKHLDLSCNDFGLTQVPEFIGSLGNMRYLNLSRSNFSGIIPPQLGNLSNLHTLCLGSFQIWQAERTSVVNMEWLSN</sequence>
<evidence type="ECO:0000256" key="1">
    <source>
        <dbReference type="ARBA" id="ARBA00004479"/>
    </source>
</evidence>
<dbReference type="AlphaFoldDB" id="A0A2U1KMH2"/>
<keyword evidence="5" id="KW-0472">Membrane</keyword>
<protein>
    <submittedName>
        <fullName evidence="7">Leucine-rich repeat protein</fullName>
    </submittedName>
</protein>
<name>A0A2U1KMH2_ARTAN</name>
<dbReference type="InterPro" id="IPR032675">
    <property type="entry name" value="LRR_dom_sf"/>
</dbReference>